<sequence>MAASISTRLIRTVGSFAAVGRSSMNASENFLSSPPCNLKVDVYITSIAYKASPNRNGADEVGKDSTSNFFFELSEVSSRIARAISYVGDNTTRKQRHTEGKKRRYVVGNALPTTYRRNKSSEITPRKFIFPRKSLGVFRRNSEETNFRGNSEDHQFVGKLLGIYRGRTSSESTSEVPTKCSSEFSSGISDEMNPRKIPRNKSLGIFRGMSPSVYSEEHVPRYEFSMSSIHVNHGSVNLQSGVMSSLIRHSLLRLRRQSSIIVAPLTDGSRWGWGRLYKQFFLELSEVSSRIARAISFALSFEHNRWLGVRDKSYTPKLEVFRYVGDKDCRRDL</sequence>
<accession>A0A8S9K0U3</accession>
<evidence type="ECO:0000256" key="1">
    <source>
        <dbReference type="SAM" id="MobiDB-lite"/>
    </source>
</evidence>
<feature type="region of interest" description="Disordered" evidence="1">
    <location>
        <begin position="168"/>
        <end position="193"/>
    </location>
</feature>
<proteinExistence type="predicted"/>
<dbReference type="EMBL" id="QGKY02000246">
    <property type="protein sequence ID" value="KAF2587478.1"/>
    <property type="molecule type" value="Genomic_DNA"/>
</dbReference>
<name>A0A8S9K0U3_BRACR</name>
<gene>
    <name evidence="2" type="ORF">F2Q70_00036031</name>
</gene>
<reference evidence="2" key="1">
    <citation type="submission" date="2019-12" db="EMBL/GenBank/DDBJ databases">
        <title>Genome sequencing and annotation of Brassica cretica.</title>
        <authorList>
            <person name="Studholme D.J."/>
            <person name="Sarris P.F."/>
        </authorList>
    </citation>
    <scope>NUCLEOTIDE SEQUENCE</scope>
    <source>
        <strain evidence="2">PFS-102/07</strain>
        <tissue evidence="2">Leaf</tissue>
    </source>
</reference>
<comment type="caution">
    <text evidence="2">The sequence shown here is derived from an EMBL/GenBank/DDBJ whole genome shotgun (WGS) entry which is preliminary data.</text>
</comment>
<organism evidence="2">
    <name type="scientific">Brassica cretica</name>
    <name type="common">Mustard</name>
    <dbReference type="NCBI Taxonomy" id="69181"/>
    <lineage>
        <taxon>Eukaryota</taxon>
        <taxon>Viridiplantae</taxon>
        <taxon>Streptophyta</taxon>
        <taxon>Embryophyta</taxon>
        <taxon>Tracheophyta</taxon>
        <taxon>Spermatophyta</taxon>
        <taxon>Magnoliopsida</taxon>
        <taxon>eudicotyledons</taxon>
        <taxon>Gunneridae</taxon>
        <taxon>Pentapetalae</taxon>
        <taxon>rosids</taxon>
        <taxon>malvids</taxon>
        <taxon>Brassicales</taxon>
        <taxon>Brassicaceae</taxon>
        <taxon>Brassiceae</taxon>
        <taxon>Brassica</taxon>
    </lineage>
</organism>
<protein>
    <submittedName>
        <fullName evidence="2">Uncharacterized protein</fullName>
    </submittedName>
</protein>
<dbReference type="AlphaFoldDB" id="A0A8S9K0U3"/>
<feature type="compositionally biased region" description="Polar residues" evidence="1">
    <location>
        <begin position="168"/>
        <end position="188"/>
    </location>
</feature>
<evidence type="ECO:0000313" key="2">
    <source>
        <dbReference type="EMBL" id="KAF2587478.1"/>
    </source>
</evidence>